<dbReference type="GO" id="GO:0004497">
    <property type="term" value="F:monooxygenase activity"/>
    <property type="evidence" value="ECO:0007669"/>
    <property type="project" value="InterPro"/>
</dbReference>
<accession>A0A255DZJ2</accession>
<sequence>MSSVVNSGSVTAIFSPDDDFVRIADVCTALGVPQDDWVLFWRWADELPGREAADEFTSYVDVLIARRCVRPGADVVSQLITLDLTVDEISWRIAELVVKQGKSFSRYRPSRA</sequence>
<organism evidence="1 2">
    <name type="scientific">Mycolicibacterium sphagni</name>
    <dbReference type="NCBI Taxonomy" id="1786"/>
    <lineage>
        <taxon>Bacteria</taxon>
        <taxon>Bacillati</taxon>
        <taxon>Actinomycetota</taxon>
        <taxon>Actinomycetes</taxon>
        <taxon>Mycobacteriales</taxon>
        <taxon>Mycobacteriaceae</taxon>
        <taxon>Mycolicibacterium</taxon>
    </lineage>
</organism>
<dbReference type="EMBL" id="NOZR01000001">
    <property type="protein sequence ID" value="OYN82705.1"/>
    <property type="molecule type" value="Genomic_DNA"/>
</dbReference>
<dbReference type="GO" id="GO:0005506">
    <property type="term" value="F:iron ion binding"/>
    <property type="evidence" value="ECO:0007669"/>
    <property type="project" value="InterPro"/>
</dbReference>
<protein>
    <submittedName>
        <fullName evidence="1">Uncharacterized protein</fullName>
    </submittedName>
</protein>
<proteinExistence type="predicted"/>
<evidence type="ECO:0000313" key="2">
    <source>
        <dbReference type="Proteomes" id="UP000216063"/>
    </source>
</evidence>
<evidence type="ECO:0000313" key="1">
    <source>
        <dbReference type="EMBL" id="OYN82705.1"/>
    </source>
</evidence>
<keyword evidence="2" id="KW-1185">Reference proteome</keyword>
<gene>
    <name evidence="1" type="ORF">CG716_00330</name>
</gene>
<dbReference type="GO" id="GO:0016705">
    <property type="term" value="F:oxidoreductase activity, acting on paired donors, with incorporation or reduction of molecular oxygen"/>
    <property type="evidence" value="ECO:0007669"/>
    <property type="project" value="InterPro"/>
</dbReference>
<dbReference type="Gene3D" id="1.10.630.10">
    <property type="entry name" value="Cytochrome P450"/>
    <property type="match status" value="1"/>
</dbReference>
<dbReference type="GO" id="GO:0020037">
    <property type="term" value="F:heme binding"/>
    <property type="evidence" value="ECO:0007669"/>
    <property type="project" value="InterPro"/>
</dbReference>
<dbReference type="Proteomes" id="UP000216063">
    <property type="component" value="Unassembled WGS sequence"/>
</dbReference>
<dbReference type="InterPro" id="IPR036396">
    <property type="entry name" value="Cyt_P450_sf"/>
</dbReference>
<reference evidence="1 2" key="1">
    <citation type="submission" date="2017-07" db="EMBL/GenBank/DDBJ databases">
        <title>The new phylogeny of genus Mycobacterium.</title>
        <authorList>
            <person name="Tortoli E."/>
            <person name="Trovato A."/>
            <person name="Cirillo D.M."/>
        </authorList>
    </citation>
    <scope>NUCLEOTIDE SEQUENCE [LARGE SCALE GENOMIC DNA]</scope>
    <source>
        <strain evidence="1 2">ATCC 33027</strain>
    </source>
</reference>
<comment type="caution">
    <text evidence="1">The sequence shown here is derived from an EMBL/GenBank/DDBJ whole genome shotgun (WGS) entry which is preliminary data.</text>
</comment>
<name>A0A255DZJ2_9MYCO</name>
<dbReference type="AlphaFoldDB" id="A0A255DZJ2"/>